<keyword evidence="2 6" id="KW-0812">Transmembrane</keyword>
<reference evidence="7 8" key="1">
    <citation type="journal article" date="2010" name="Stand. Genomic Sci.">
        <title>Complete genome sequence of Coraliomargarita akajimensis type strain (04OKA010-24).</title>
        <authorList>
            <person name="Mavromatis K."/>
            <person name="Abt B."/>
            <person name="Brambilla E."/>
            <person name="Lapidus A."/>
            <person name="Copeland A."/>
            <person name="Deshpande S."/>
            <person name="Nolan M."/>
            <person name="Lucas S."/>
            <person name="Tice H."/>
            <person name="Cheng J.F."/>
            <person name="Han C."/>
            <person name="Detter J.C."/>
            <person name="Woyke T."/>
            <person name="Goodwin L."/>
            <person name="Pitluck S."/>
            <person name="Held B."/>
            <person name="Brettin T."/>
            <person name="Tapia R."/>
            <person name="Ivanova N."/>
            <person name="Mikhailova N."/>
            <person name="Pati A."/>
            <person name="Liolios K."/>
            <person name="Chen A."/>
            <person name="Palaniappan K."/>
            <person name="Land M."/>
            <person name="Hauser L."/>
            <person name="Chang Y.J."/>
            <person name="Jeffries C.D."/>
            <person name="Rohde M."/>
            <person name="Goker M."/>
            <person name="Bristow J."/>
            <person name="Eisen J.A."/>
            <person name="Markowitz V."/>
            <person name="Hugenholtz P."/>
            <person name="Klenk H.P."/>
            <person name="Kyrpides N.C."/>
        </authorList>
    </citation>
    <scope>NUCLEOTIDE SEQUENCE [LARGE SCALE GENOMIC DNA]</scope>
    <source>
        <strain evidence="8">DSM 45221 / IAM 15411 / JCM 23193 / KCTC 12865</strain>
    </source>
</reference>
<evidence type="ECO:0000256" key="3">
    <source>
        <dbReference type="ARBA" id="ARBA00022989"/>
    </source>
</evidence>
<name>D5EQG6_CORAD</name>
<gene>
    <name evidence="7" type="ordered locus">Caka_2765</name>
</gene>
<keyword evidence="4 6" id="KW-0472">Membrane</keyword>
<proteinExistence type="predicted"/>
<dbReference type="eggNOG" id="COG0810">
    <property type="taxonomic scope" value="Bacteria"/>
</dbReference>
<evidence type="ECO:0000313" key="7">
    <source>
        <dbReference type="EMBL" id="ADE55780.1"/>
    </source>
</evidence>
<sequence length="251" mass="27862">MAVKLPKDQPFWASVILHTVVLVALFLATIIQAFKPKKEEHVFEMVSMPEDLPVAELNTAPDVPPPPDLPDIPDIDIPEPTPQPPVPPAPKPTPQPPKPKPEPVQEMSYEDFLKQHGKPKPRQQPRPQPVTRDLKVDKVDVGQVHVPTHLPKSQQPTRAEMDALQRYIAALGANLDRAWRRPQSLGGSRLAVTVFFDVSSSGVITNIRFRPSSGDATFDQSVRAAFRAVRSPGPTPTGRSHTFEKTFRMLD</sequence>
<dbReference type="NCBIfam" id="TIGR01352">
    <property type="entry name" value="tonB_Cterm"/>
    <property type="match status" value="1"/>
</dbReference>
<evidence type="ECO:0000256" key="4">
    <source>
        <dbReference type="ARBA" id="ARBA00023136"/>
    </source>
</evidence>
<evidence type="ECO:0000256" key="2">
    <source>
        <dbReference type="ARBA" id="ARBA00022692"/>
    </source>
</evidence>
<dbReference type="InterPro" id="IPR006260">
    <property type="entry name" value="TonB/TolA_C"/>
</dbReference>
<evidence type="ECO:0000256" key="1">
    <source>
        <dbReference type="ARBA" id="ARBA00004167"/>
    </source>
</evidence>
<feature type="compositionally biased region" description="Pro residues" evidence="5">
    <location>
        <begin position="79"/>
        <end position="98"/>
    </location>
</feature>
<comment type="subcellular location">
    <subcellularLocation>
        <location evidence="1">Membrane</location>
        <topology evidence="1">Single-pass membrane protein</topology>
    </subcellularLocation>
</comment>
<dbReference type="Proteomes" id="UP000000925">
    <property type="component" value="Chromosome"/>
</dbReference>
<evidence type="ECO:0000256" key="5">
    <source>
        <dbReference type="SAM" id="MobiDB-lite"/>
    </source>
</evidence>
<accession>D5EQG6</accession>
<dbReference type="AlphaFoldDB" id="D5EQG6"/>
<dbReference type="RefSeq" id="WP_013044502.1">
    <property type="nucleotide sequence ID" value="NC_014008.1"/>
</dbReference>
<protein>
    <submittedName>
        <fullName evidence="7">TonB family protein</fullName>
    </submittedName>
</protein>
<dbReference type="KEGG" id="caa:Caka_2765"/>
<evidence type="ECO:0000313" key="8">
    <source>
        <dbReference type="Proteomes" id="UP000000925"/>
    </source>
</evidence>
<dbReference type="Pfam" id="PF13103">
    <property type="entry name" value="TonB_2"/>
    <property type="match status" value="1"/>
</dbReference>
<keyword evidence="3 6" id="KW-1133">Transmembrane helix</keyword>
<dbReference type="EMBL" id="CP001998">
    <property type="protein sequence ID" value="ADE55780.1"/>
    <property type="molecule type" value="Genomic_DNA"/>
</dbReference>
<keyword evidence="8" id="KW-1185">Reference proteome</keyword>
<organism evidence="7 8">
    <name type="scientific">Coraliomargarita akajimensis (strain DSM 45221 / IAM 15411 / JCM 23193 / KCTC 12865 / 04OKA010-24)</name>
    <dbReference type="NCBI Taxonomy" id="583355"/>
    <lineage>
        <taxon>Bacteria</taxon>
        <taxon>Pseudomonadati</taxon>
        <taxon>Verrucomicrobiota</taxon>
        <taxon>Opitutia</taxon>
        <taxon>Puniceicoccales</taxon>
        <taxon>Coraliomargaritaceae</taxon>
        <taxon>Coraliomargarita</taxon>
    </lineage>
</organism>
<feature type="transmembrane region" description="Helical" evidence="6">
    <location>
        <begin position="12"/>
        <end position="31"/>
    </location>
</feature>
<dbReference type="SUPFAM" id="SSF74653">
    <property type="entry name" value="TolA/TonB C-terminal domain"/>
    <property type="match status" value="1"/>
</dbReference>
<evidence type="ECO:0000256" key="6">
    <source>
        <dbReference type="SAM" id="Phobius"/>
    </source>
</evidence>
<dbReference type="HOGENOM" id="CLU_1105680_0_0_0"/>
<feature type="region of interest" description="Disordered" evidence="5">
    <location>
        <begin position="56"/>
        <end position="133"/>
    </location>
</feature>
<dbReference type="STRING" id="583355.Caka_2765"/>
<dbReference type="Gene3D" id="3.30.1150.10">
    <property type="match status" value="1"/>
</dbReference>
<dbReference type="GO" id="GO:0016020">
    <property type="term" value="C:membrane"/>
    <property type="evidence" value="ECO:0007669"/>
    <property type="project" value="UniProtKB-SubCell"/>
</dbReference>